<evidence type="ECO:0000313" key="15">
    <source>
        <dbReference type="EMBL" id="EPS36601.1"/>
    </source>
</evidence>
<name>S8A644_DACHA</name>
<dbReference type="GO" id="GO:0003774">
    <property type="term" value="F:cytoskeletal motor activity"/>
    <property type="evidence" value="ECO:0007669"/>
    <property type="project" value="InterPro"/>
</dbReference>
<dbReference type="OrthoDB" id="370884at2759"/>
<feature type="region of interest" description="Disordered" evidence="11">
    <location>
        <begin position="1594"/>
        <end position="1671"/>
    </location>
</feature>
<dbReference type="Pfam" id="PF00173">
    <property type="entry name" value="Cyt-b5"/>
    <property type="match status" value="1"/>
</dbReference>
<dbReference type="InterPro" id="IPR001609">
    <property type="entry name" value="Myosin_head_motor_dom-like"/>
</dbReference>
<keyword evidence="6 12" id="KW-0812">Transmembrane</keyword>
<dbReference type="InterPro" id="IPR004835">
    <property type="entry name" value="Chitin_synth"/>
</dbReference>
<evidence type="ECO:0000313" key="16">
    <source>
        <dbReference type="Proteomes" id="UP000015100"/>
    </source>
</evidence>
<dbReference type="STRING" id="1284197.S8A644"/>
<dbReference type="SUPFAM" id="SSF52540">
    <property type="entry name" value="P-loop containing nucleoside triphosphate hydrolases"/>
    <property type="match status" value="1"/>
</dbReference>
<dbReference type="Pfam" id="PF00063">
    <property type="entry name" value="Myosin_head"/>
    <property type="match status" value="1"/>
</dbReference>
<evidence type="ECO:0000256" key="2">
    <source>
        <dbReference type="ARBA" id="ARBA00012543"/>
    </source>
</evidence>
<reference evidence="15 16" key="1">
    <citation type="journal article" date="2013" name="PLoS Genet.">
        <title>Genomic mechanisms accounting for the adaptation to parasitism in nematode-trapping fungi.</title>
        <authorList>
            <person name="Meerupati T."/>
            <person name="Andersson K.M."/>
            <person name="Friman E."/>
            <person name="Kumar D."/>
            <person name="Tunlid A."/>
            <person name="Ahren D."/>
        </authorList>
    </citation>
    <scope>NUCLEOTIDE SEQUENCE [LARGE SCALE GENOMIC DNA]</scope>
    <source>
        <strain evidence="15 16">CBS 200.50</strain>
    </source>
</reference>
<comment type="subcellular location">
    <subcellularLocation>
        <location evidence="1">Cell membrane</location>
        <topology evidence="1">Multi-pass membrane protein</topology>
    </subcellularLocation>
</comment>
<keyword evidence="8 12" id="KW-0472">Membrane</keyword>
<dbReference type="InterPro" id="IPR001199">
    <property type="entry name" value="Cyt_B5-like_heme/steroid-bd"/>
</dbReference>
<dbReference type="Pfam" id="PF03142">
    <property type="entry name" value="Chitin_synth_2"/>
    <property type="match status" value="1"/>
</dbReference>
<feature type="domain" description="DEK-C" evidence="14">
    <location>
        <begin position="1690"/>
        <end position="1746"/>
    </location>
</feature>
<evidence type="ECO:0000256" key="9">
    <source>
        <dbReference type="ARBA" id="ARBA00023180"/>
    </source>
</evidence>
<dbReference type="SMART" id="SM01117">
    <property type="entry name" value="Cyt-b5"/>
    <property type="match status" value="2"/>
</dbReference>
<dbReference type="InterPro" id="IPR036400">
    <property type="entry name" value="Cyt_B5-like_heme/steroid_sf"/>
</dbReference>
<evidence type="ECO:0000259" key="13">
    <source>
        <dbReference type="PROSITE" id="PS50255"/>
    </source>
</evidence>
<feature type="region of interest" description="Disordered" evidence="11">
    <location>
        <begin position="1"/>
        <end position="23"/>
    </location>
</feature>
<gene>
    <name evidence="15" type="ORF">H072_9861</name>
</gene>
<comment type="caution">
    <text evidence="15">The sequence shown here is derived from an EMBL/GenBank/DDBJ whole genome shotgun (WGS) entry which is preliminary data.</text>
</comment>
<evidence type="ECO:0000256" key="5">
    <source>
        <dbReference type="ARBA" id="ARBA00022679"/>
    </source>
</evidence>
<dbReference type="PANTHER" id="PTHR22914">
    <property type="entry name" value="CHITIN SYNTHASE"/>
    <property type="match status" value="1"/>
</dbReference>
<feature type="transmembrane region" description="Helical" evidence="12">
    <location>
        <begin position="1411"/>
        <end position="1434"/>
    </location>
</feature>
<keyword evidence="5" id="KW-0808">Transferase</keyword>
<dbReference type="GO" id="GO:0005886">
    <property type="term" value="C:plasma membrane"/>
    <property type="evidence" value="ECO:0007669"/>
    <property type="project" value="UniProtKB-SubCell"/>
</dbReference>
<feature type="domain" description="Cytochrome b5 heme-binding" evidence="13">
    <location>
        <begin position="788"/>
        <end position="888"/>
    </location>
</feature>
<evidence type="ECO:0000256" key="1">
    <source>
        <dbReference type="ARBA" id="ARBA00004651"/>
    </source>
</evidence>
<keyword evidence="9" id="KW-0325">Glycoprotein</keyword>
<evidence type="ECO:0000256" key="3">
    <source>
        <dbReference type="ARBA" id="ARBA00022475"/>
    </source>
</evidence>
<dbReference type="SUPFAM" id="SSF53448">
    <property type="entry name" value="Nucleotide-diphospho-sugar transferases"/>
    <property type="match status" value="1"/>
</dbReference>
<reference evidence="16" key="2">
    <citation type="submission" date="2013-04" db="EMBL/GenBank/DDBJ databases">
        <title>Genomic mechanisms accounting for the adaptation to parasitism in nematode-trapping fungi.</title>
        <authorList>
            <person name="Ahren D.G."/>
        </authorList>
    </citation>
    <scope>NUCLEOTIDE SEQUENCE [LARGE SCALE GENOMIC DNA]</scope>
    <source>
        <strain evidence="16">CBS 200.50</strain>
    </source>
</reference>
<feature type="compositionally biased region" description="Polar residues" evidence="11">
    <location>
        <begin position="652"/>
        <end position="665"/>
    </location>
</feature>
<dbReference type="OMA" id="RLAEWAN"/>
<feature type="transmembrane region" description="Helical" evidence="12">
    <location>
        <begin position="1472"/>
        <end position="1495"/>
    </location>
</feature>
<dbReference type="GO" id="GO:0006031">
    <property type="term" value="P:chitin biosynthetic process"/>
    <property type="evidence" value="ECO:0007669"/>
    <property type="project" value="TreeGrafter"/>
</dbReference>
<evidence type="ECO:0000256" key="7">
    <source>
        <dbReference type="ARBA" id="ARBA00022989"/>
    </source>
</evidence>
<dbReference type="PROSITE" id="PS51998">
    <property type="entry name" value="DEK_C"/>
    <property type="match status" value="1"/>
</dbReference>
<feature type="region of interest" description="Disordered" evidence="11">
    <location>
        <begin position="652"/>
        <end position="695"/>
    </location>
</feature>
<evidence type="ECO:0000256" key="12">
    <source>
        <dbReference type="SAM" id="Phobius"/>
    </source>
</evidence>
<dbReference type="GO" id="GO:0031505">
    <property type="term" value="P:fungal-type cell wall organization"/>
    <property type="evidence" value="ECO:0007669"/>
    <property type="project" value="TreeGrafter"/>
</dbReference>
<keyword evidence="4" id="KW-0328">Glycosyltransferase</keyword>
<feature type="transmembrane region" description="Helical" evidence="12">
    <location>
        <begin position="1446"/>
        <end position="1465"/>
    </location>
</feature>
<evidence type="ECO:0000256" key="10">
    <source>
        <dbReference type="ARBA" id="ARBA00049510"/>
    </source>
</evidence>
<evidence type="ECO:0000259" key="14">
    <source>
        <dbReference type="PROSITE" id="PS51998"/>
    </source>
</evidence>
<dbReference type="Gene3D" id="1.10.10.60">
    <property type="entry name" value="Homeodomain-like"/>
    <property type="match status" value="1"/>
</dbReference>
<feature type="transmembrane region" description="Helical" evidence="12">
    <location>
        <begin position="759"/>
        <end position="778"/>
    </location>
</feature>
<dbReference type="Gene3D" id="1.10.10.820">
    <property type="match status" value="1"/>
</dbReference>
<dbReference type="InterPro" id="IPR029044">
    <property type="entry name" value="Nucleotide-diphossugar_trans"/>
</dbReference>
<keyword evidence="7 12" id="KW-1133">Transmembrane helix</keyword>
<evidence type="ECO:0000256" key="11">
    <source>
        <dbReference type="SAM" id="MobiDB-lite"/>
    </source>
</evidence>
<proteinExistence type="predicted"/>
<dbReference type="eggNOG" id="KOG2571">
    <property type="taxonomic scope" value="Eukaryota"/>
</dbReference>
<dbReference type="HOGENOM" id="CLU_000192_0_0_1"/>
<keyword evidence="3" id="KW-1003">Cell membrane</keyword>
<dbReference type="GO" id="GO:0004100">
    <property type="term" value="F:chitin synthase activity"/>
    <property type="evidence" value="ECO:0007669"/>
    <property type="project" value="UniProtKB-EC"/>
</dbReference>
<organism evidence="15 16">
    <name type="scientific">Dactylellina haptotyla (strain CBS 200.50)</name>
    <name type="common">Nematode-trapping fungus</name>
    <name type="synonym">Monacrosporium haptotylum</name>
    <dbReference type="NCBI Taxonomy" id="1284197"/>
    <lineage>
        <taxon>Eukaryota</taxon>
        <taxon>Fungi</taxon>
        <taxon>Dikarya</taxon>
        <taxon>Ascomycota</taxon>
        <taxon>Pezizomycotina</taxon>
        <taxon>Orbiliomycetes</taxon>
        <taxon>Orbiliales</taxon>
        <taxon>Orbiliaceae</taxon>
        <taxon>Dactylellina</taxon>
    </lineage>
</organism>
<dbReference type="EMBL" id="AQGS01000867">
    <property type="protein sequence ID" value="EPS36601.1"/>
    <property type="molecule type" value="Genomic_DNA"/>
</dbReference>
<evidence type="ECO:0000256" key="4">
    <source>
        <dbReference type="ARBA" id="ARBA00022676"/>
    </source>
</evidence>
<dbReference type="Gene3D" id="1.20.120.720">
    <property type="entry name" value="Myosin VI head, motor domain, U50 subdomain"/>
    <property type="match status" value="1"/>
</dbReference>
<protein>
    <recommendedName>
        <fullName evidence="2">chitin synthase</fullName>
        <ecNumber evidence="2">2.4.1.16</ecNumber>
    </recommendedName>
</protein>
<dbReference type="EC" id="2.4.1.16" evidence="2"/>
<keyword evidence="16" id="KW-1185">Reference proteome</keyword>
<dbReference type="InterPro" id="IPR027417">
    <property type="entry name" value="P-loop_NTPase"/>
</dbReference>
<feature type="transmembrane region" description="Helical" evidence="12">
    <location>
        <begin position="723"/>
        <end position="743"/>
    </location>
</feature>
<dbReference type="PROSITE" id="PS50255">
    <property type="entry name" value="CYTOCHROME_B5_2"/>
    <property type="match status" value="1"/>
</dbReference>
<dbReference type="GO" id="GO:0016459">
    <property type="term" value="C:myosin complex"/>
    <property type="evidence" value="ECO:0007669"/>
    <property type="project" value="InterPro"/>
</dbReference>
<dbReference type="GO" id="GO:0005524">
    <property type="term" value="F:ATP binding"/>
    <property type="evidence" value="ECO:0007669"/>
    <property type="project" value="InterPro"/>
</dbReference>
<comment type="catalytic activity">
    <reaction evidence="10">
        <text>[(1-&gt;4)-N-acetyl-beta-D-glucosaminyl](n) + UDP-N-acetyl-alpha-D-glucosamine = [(1-&gt;4)-N-acetyl-beta-D-glucosaminyl](n+1) + UDP + H(+)</text>
        <dbReference type="Rhea" id="RHEA:16637"/>
        <dbReference type="Rhea" id="RHEA-COMP:9593"/>
        <dbReference type="Rhea" id="RHEA-COMP:9595"/>
        <dbReference type="ChEBI" id="CHEBI:15378"/>
        <dbReference type="ChEBI" id="CHEBI:17029"/>
        <dbReference type="ChEBI" id="CHEBI:57705"/>
        <dbReference type="ChEBI" id="CHEBI:58223"/>
        <dbReference type="EC" id="2.4.1.16"/>
    </reaction>
    <physiologicalReaction direction="left-to-right" evidence="10">
        <dbReference type="Rhea" id="RHEA:16638"/>
    </physiologicalReaction>
</comment>
<evidence type="ECO:0000256" key="6">
    <source>
        <dbReference type="ARBA" id="ARBA00022692"/>
    </source>
</evidence>
<dbReference type="GO" id="GO:0030428">
    <property type="term" value="C:cell septum"/>
    <property type="evidence" value="ECO:0007669"/>
    <property type="project" value="TreeGrafter"/>
</dbReference>
<evidence type="ECO:0000256" key="8">
    <source>
        <dbReference type="ARBA" id="ARBA00023136"/>
    </source>
</evidence>
<dbReference type="SMART" id="SM00242">
    <property type="entry name" value="MYSc"/>
    <property type="match status" value="1"/>
</dbReference>
<dbReference type="SUPFAM" id="SSF109715">
    <property type="entry name" value="DEK C-terminal domain"/>
    <property type="match status" value="1"/>
</dbReference>
<accession>S8A644</accession>
<dbReference type="Pfam" id="PF08766">
    <property type="entry name" value="DEK_C"/>
    <property type="match status" value="1"/>
</dbReference>
<feature type="compositionally biased region" description="Polar residues" evidence="11">
    <location>
        <begin position="1612"/>
        <end position="1631"/>
    </location>
</feature>
<feature type="transmembrane region" description="Helical" evidence="12">
    <location>
        <begin position="1022"/>
        <end position="1043"/>
    </location>
</feature>
<dbReference type="PANTHER" id="PTHR22914:SF13">
    <property type="entry name" value="CHITIN SYNTHASE"/>
    <property type="match status" value="1"/>
</dbReference>
<dbReference type="SUPFAM" id="SSF55856">
    <property type="entry name" value="Cytochrome b5-like heme/steroid binding domain"/>
    <property type="match status" value="1"/>
</dbReference>
<dbReference type="InterPro" id="IPR014876">
    <property type="entry name" value="DEK_C"/>
</dbReference>
<dbReference type="Proteomes" id="UP000015100">
    <property type="component" value="Unassembled WGS sequence"/>
</dbReference>
<sequence>MANNSRHSVYSTTSGPLSTTPQATGTINTSTLIASLHNAFQAGASFQLDAGTSLVVTNALAASGSNGTMGTGVGSSGADTIDTGLSARVWEHARRRAEDQCVVVTSLSPSTTTPALAPLLASFPRPPTILISALNTIRPFITALSPLAPQSPLHNGLVVTHHISLDGDPVSCSIALTPDGIDTVKGLTEIPAQVGYRGFDVFYYLLSSASSPQEREYLSLQTPDKYKLLRRSGTYFPPAWHPTADDAAGAEDFRQGLREIGIKGSLLRGVLSILAGILKLGNSTSILASDEEVEEICEDVAGLLGVDPQVLVELGAEDRERFIGTTYESLVNWIIHKANAAMDAEFSSKKESGADSSNGDTVAVSLVEVPDEAQAKALSMRIVFDDEMGINAEMKDDGLDVTPANTAVLREMKQAILNYEGDSSKQREKEYEKDRKEGLMEKVGREVESEGFLKQILLPEESGLKFEKLDIMSVLSTSRTWFHLSLAPSDGQTTVPEPRSMSLTSQAGWSAATISRQIRAWRLVEWANRRSKHLDFTADFDFDEIYQRYSTLGCFSGRDGVETWVIEKGWSNGEAVVGKERVWMSESAWWSVESMLDLRPDMGMGMGMMSGFAETPGSFNGMSRNNSGFFPPMGASGLLGQGESHDNLLQSAASHSDTGAPTSGRINRPMSMAPPRALGAAGGPGGSDEKGLEDSYNPEVLKDEEVGKKAVLKKVPTTIGRRVWIAVVWGLTFWIPSLLLRYVGRMRRPDVRFAWREKLVLFSFILLVNGMLTFYIIGLGNILCPELKTTWNDKEVSYHTDDNDFWVSVNGSVYDISKFWRIDHSDTDTPVLGSTVKTLAGLDLTPYFQMPLTVGCPGVVTDNTIYLRNNRTDAIMQPTAQHLIGNRQPDRRSVLYTDPNWYENKFKPRLKQYYKGRVVIKKEDVQRQGTQDSRMWFILNNHVYDLTNYFYSQKLIGKTWFNFFNETFIDMVQSNPGEDITQLFNDGLPPNRRRNYQNCLNNVFHLAELDARDTARCKAQGYILLSFAIVLCTVIGIKFIAALQLGGKKSPAMQDKFVICQVPAYTEGEDSLRKAIDSLTALNYENKRKLLFIICDGMVIGGGNDQPTPQIVLDILGVDPNVNPPALPFKSVGEGSKQLNYGKVYSGLYEYEGRVVPYIVVVKVGKESETSKPGNRGKRDSQVLLMDFLNKVHHRTPMSPLQLELFHQINNVIGVDPELYEYLLMVDADTCVREDSLNRLISACANNAKIAGICGETSLENEEQSWWTMIQVYEYYISHHLAKSFESLFGSVTCLPGCFCMYRLRTADRGRPLIISSKVIDEYSDGNVDTLHKKNLLSLGEDRYLTTLMTKHFPYMSYKFIPDAYALTAAPEAWSVLLSQRRRWINSTIHNLAELMWLKDMCGFCLFSMRFIVFIDLAGTILLPSTCAYVGYLIYQAINPQGAFPWIALIMIGAVYGLQALIFLIKRQWQHIGWMVIYILAYPIYSFVLPMYSFWKQDDFSWGSTRIVVGESGDKKVIAVEDEPFDPASIPLQTWDDYASANNLPGRRVAAIPVEKYFDEGGAVGFNNGGYEMDDMQSVYSSVKPASTLHFGGGNPYLAPNSHSPSPLGRQSVRQSSYSGFGRSASPSRAMSQAGDYWQDGGMGGNPAARNSEGNLLSPQPSPGFQRAMSNYAGSRPASSVLDFQRALSGPDEATIVAVVRDCLNAVDLDSVTKKQVRALVEQRLQTELTGEKKKFLDHQIDVQLAQITIISRATMKTSTILFSILPILQLGAASVLKERAAGCSANNCLRALRGRGAEASADCSSFLLATVTPATATQVVPSSTTLYQTVTITTATVTEFSIVPDTNTAVKKRQATVIPTKIPTYATACAGASAYSSACSCIGVHPSTITVAPPLVTVTSVATETSISTVYTQTTTTIAVCDPANDYDYFFDSSTRDLGFNQHDNSQYYPQLDRGACCRQCYNQPGCFTYRMTNQGCLVAWYTDHGTNGPSNPMCPGLGSGDVVVFPPFTGVKTAGIGPCVIRPYSTQTVRPAF</sequence>
<dbReference type="Gene3D" id="3.10.120.10">
    <property type="entry name" value="Cytochrome b5-like heme/steroid binding domain"/>
    <property type="match status" value="2"/>
</dbReference>